<accession>A0ABN2T1B2</accession>
<comment type="similarity">
    <text evidence="1">Belongs to the F420H(2)-dependent quinone reductase family.</text>
</comment>
<dbReference type="InterPro" id="IPR004378">
    <property type="entry name" value="F420H2_quin_Rdtase"/>
</dbReference>
<proteinExistence type="inferred from homology"/>
<evidence type="ECO:0000313" key="4">
    <source>
        <dbReference type="Proteomes" id="UP001501116"/>
    </source>
</evidence>
<gene>
    <name evidence="3" type="ORF">GCM10009754_88210</name>
</gene>
<dbReference type="NCBIfam" id="TIGR00026">
    <property type="entry name" value="hi_GC_TIGR00026"/>
    <property type="match status" value="1"/>
</dbReference>
<keyword evidence="4" id="KW-1185">Reference proteome</keyword>
<dbReference type="PANTHER" id="PTHR39428:SF1">
    <property type="entry name" value="F420H(2)-DEPENDENT QUINONE REDUCTASE RV1261C"/>
    <property type="match status" value="1"/>
</dbReference>
<organism evidence="3 4">
    <name type="scientific">Amycolatopsis minnesotensis</name>
    <dbReference type="NCBI Taxonomy" id="337894"/>
    <lineage>
        <taxon>Bacteria</taxon>
        <taxon>Bacillati</taxon>
        <taxon>Actinomycetota</taxon>
        <taxon>Actinomycetes</taxon>
        <taxon>Pseudonocardiales</taxon>
        <taxon>Pseudonocardiaceae</taxon>
        <taxon>Amycolatopsis</taxon>
    </lineage>
</organism>
<sequence length="135" mass="14771">MFEYNPEIIAEFRANGGRVGGRFATMDLALLTTIGARTGLPRTTPVVYFTDGAAIFVIASAAGSDRHPAWYHNLLANPKLTVEVGTDAYQAVATSTEGQERTRLFAKAVASQPGFGEYKAKTRRRIPVLRIERII</sequence>
<dbReference type="InterPro" id="IPR012349">
    <property type="entry name" value="Split_barrel_FMN-bd"/>
</dbReference>
<evidence type="ECO:0000256" key="2">
    <source>
        <dbReference type="ARBA" id="ARBA00049106"/>
    </source>
</evidence>
<dbReference type="PANTHER" id="PTHR39428">
    <property type="entry name" value="F420H(2)-DEPENDENT QUINONE REDUCTASE RV1261C"/>
    <property type="match status" value="1"/>
</dbReference>
<reference evidence="3 4" key="1">
    <citation type="journal article" date="2019" name="Int. J. Syst. Evol. Microbiol.">
        <title>The Global Catalogue of Microorganisms (GCM) 10K type strain sequencing project: providing services to taxonomists for standard genome sequencing and annotation.</title>
        <authorList>
            <consortium name="The Broad Institute Genomics Platform"/>
            <consortium name="The Broad Institute Genome Sequencing Center for Infectious Disease"/>
            <person name="Wu L."/>
            <person name="Ma J."/>
        </authorList>
    </citation>
    <scope>NUCLEOTIDE SEQUENCE [LARGE SCALE GENOMIC DNA]</scope>
    <source>
        <strain evidence="3 4">JCM 14545</strain>
    </source>
</reference>
<evidence type="ECO:0000256" key="1">
    <source>
        <dbReference type="ARBA" id="ARBA00008710"/>
    </source>
</evidence>
<protein>
    <submittedName>
        <fullName evidence="3">Nitroreductase family deazaflavin-dependent oxidoreductase</fullName>
    </submittedName>
</protein>
<dbReference type="EMBL" id="BAAANN010000104">
    <property type="protein sequence ID" value="GAA1995359.1"/>
    <property type="molecule type" value="Genomic_DNA"/>
</dbReference>
<evidence type="ECO:0000313" key="3">
    <source>
        <dbReference type="EMBL" id="GAA1995359.1"/>
    </source>
</evidence>
<dbReference type="Gene3D" id="2.30.110.10">
    <property type="entry name" value="Electron Transport, Fmn-binding Protein, Chain A"/>
    <property type="match status" value="1"/>
</dbReference>
<comment type="catalytic activity">
    <reaction evidence="2">
        <text>oxidized coenzyme F420-(gamma-L-Glu)(n) + a quinol + H(+) = reduced coenzyme F420-(gamma-L-Glu)(n) + a quinone</text>
        <dbReference type="Rhea" id="RHEA:39663"/>
        <dbReference type="Rhea" id="RHEA-COMP:12939"/>
        <dbReference type="Rhea" id="RHEA-COMP:14378"/>
        <dbReference type="ChEBI" id="CHEBI:15378"/>
        <dbReference type="ChEBI" id="CHEBI:24646"/>
        <dbReference type="ChEBI" id="CHEBI:132124"/>
        <dbReference type="ChEBI" id="CHEBI:133980"/>
        <dbReference type="ChEBI" id="CHEBI:139511"/>
    </reaction>
</comment>
<comment type="caution">
    <text evidence="3">The sequence shown here is derived from an EMBL/GenBank/DDBJ whole genome shotgun (WGS) entry which is preliminary data.</text>
</comment>
<dbReference type="Pfam" id="PF04075">
    <property type="entry name" value="F420H2_quin_red"/>
    <property type="match status" value="1"/>
</dbReference>
<dbReference type="SUPFAM" id="SSF50475">
    <property type="entry name" value="FMN-binding split barrel"/>
    <property type="match status" value="1"/>
</dbReference>
<name>A0ABN2T1B2_9PSEU</name>
<dbReference type="Proteomes" id="UP001501116">
    <property type="component" value="Unassembled WGS sequence"/>
</dbReference>